<evidence type="ECO:0000313" key="2">
    <source>
        <dbReference type="EMBL" id="MBE0128300.1"/>
    </source>
</evidence>
<proteinExistence type="predicted"/>
<reference evidence="2" key="1">
    <citation type="submission" date="2019-07" db="EMBL/GenBank/DDBJ databases">
        <title>KPC-2 carbapenem resistent Enterobacterales isolates from Germany.</title>
        <authorList>
            <person name="Yao Y."/>
            <person name="Falgenhauer L."/>
            <person name="Imirzalioglu C."/>
            <person name="Chakraborty T."/>
        </authorList>
    </citation>
    <scope>NUCLEOTIDE SEQUENCE</scope>
    <source>
        <strain evidence="2">CA13304</strain>
    </source>
</reference>
<keyword evidence="1" id="KW-1133">Transmembrane helix</keyword>
<dbReference type="AlphaFoldDB" id="A0A8I0MJW5"/>
<keyword evidence="1" id="KW-0812">Transmembrane</keyword>
<name>A0A8I0MJW5_CITAM</name>
<dbReference type="EMBL" id="VKME01000008">
    <property type="protein sequence ID" value="MBE0128300.1"/>
    <property type="molecule type" value="Genomic_DNA"/>
</dbReference>
<feature type="transmembrane region" description="Helical" evidence="1">
    <location>
        <begin position="6"/>
        <end position="32"/>
    </location>
</feature>
<evidence type="ECO:0000256" key="1">
    <source>
        <dbReference type="SAM" id="Phobius"/>
    </source>
</evidence>
<accession>A0A8I0MJW5</accession>
<dbReference type="Proteomes" id="UP000656723">
    <property type="component" value="Unassembled WGS sequence"/>
</dbReference>
<organism evidence="2 3">
    <name type="scientific">Citrobacter amalonaticus</name>
    <dbReference type="NCBI Taxonomy" id="35703"/>
    <lineage>
        <taxon>Bacteria</taxon>
        <taxon>Pseudomonadati</taxon>
        <taxon>Pseudomonadota</taxon>
        <taxon>Gammaproteobacteria</taxon>
        <taxon>Enterobacterales</taxon>
        <taxon>Enterobacteriaceae</taxon>
        <taxon>Citrobacter</taxon>
    </lineage>
</organism>
<sequence>MIFLPLWRAMACITVTALGLTLVVTTVSLMTWELSVTLFPWSTATTSKIVTASLLYELLAWIHQVPRIVVSACR</sequence>
<keyword evidence="1" id="KW-0472">Membrane</keyword>
<evidence type="ECO:0000313" key="3">
    <source>
        <dbReference type="Proteomes" id="UP000656723"/>
    </source>
</evidence>
<dbReference type="RefSeq" id="WP_192478338.1">
    <property type="nucleotide sequence ID" value="NZ_VKME01000008.1"/>
</dbReference>
<gene>
    <name evidence="2" type="ORF">FOT72_09840</name>
</gene>
<comment type="caution">
    <text evidence="2">The sequence shown here is derived from an EMBL/GenBank/DDBJ whole genome shotgun (WGS) entry which is preliminary data.</text>
</comment>
<protein>
    <submittedName>
        <fullName evidence="2">Uncharacterized protein</fullName>
    </submittedName>
</protein>